<reference evidence="5" key="1">
    <citation type="journal article" date="2006" name="Science">
        <title>Ancient noncoding elements conserved in the human genome.</title>
        <authorList>
            <person name="Venkatesh B."/>
            <person name="Kirkness E.F."/>
            <person name="Loh Y.H."/>
            <person name="Halpern A.L."/>
            <person name="Lee A.P."/>
            <person name="Johnson J."/>
            <person name="Dandona N."/>
            <person name="Viswanathan L.D."/>
            <person name="Tay A."/>
            <person name="Venter J.C."/>
            <person name="Strausberg R.L."/>
            <person name="Brenner S."/>
        </authorList>
    </citation>
    <scope>NUCLEOTIDE SEQUENCE [LARGE SCALE GENOMIC DNA]</scope>
</reference>
<reference evidence="5" key="3">
    <citation type="journal article" date="2014" name="Nature">
        <title>Elephant shark genome provides unique insights into gnathostome evolution.</title>
        <authorList>
            <consortium name="International Elephant Shark Genome Sequencing Consortium"/>
            <person name="Venkatesh B."/>
            <person name="Lee A.P."/>
            <person name="Ravi V."/>
            <person name="Maurya A.K."/>
            <person name="Lian M.M."/>
            <person name="Swann J.B."/>
            <person name="Ohta Y."/>
            <person name="Flajnik M.F."/>
            <person name="Sutoh Y."/>
            <person name="Kasahara M."/>
            <person name="Hoon S."/>
            <person name="Gangu V."/>
            <person name="Roy S.W."/>
            <person name="Irimia M."/>
            <person name="Korzh V."/>
            <person name="Kondrychyn I."/>
            <person name="Lim Z.W."/>
            <person name="Tay B.H."/>
            <person name="Tohari S."/>
            <person name="Kong K.W."/>
            <person name="Ho S."/>
            <person name="Lorente-Galdos B."/>
            <person name="Quilez J."/>
            <person name="Marques-Bonet T."/>
            <person name="Raney B.J."/>
            <person name="Ingham P.W."/>
            <person name="Tay A."/>
            <person name="Hillier L.W."/>
            <person name="Minx P."/>
            <person name="Boehm T."/>
            <person name="Wilson R.K."/>
            <person name="Brenner S."/>
            <person name="Warren W.C."/>
        </authorList>
    </citation>
    <scope>NUCLEOTIDE SEQUENCE [LARGE SCALE GENOMIC DNA]</scope>
</reference>
<dbReference type="OMA" id="HIHRYIS"/>
<evidence type="ECO:0000256" key="1">
    <source>
        <dbReference type="ARBA" id="ARBA00005964"/>
    </source>
</evidence>
<reference evidence="4" key="4">
    <citation type="submission" date="2025-08" db="UniProtKB">
        <authorList>
            <consortium name="Ensembl"/>
        </authorList>
    </citation>
    <scope>IDENTIFICATION</scope>
</reference>
<dbReference type="STRING" id="7868.ENSCMIP00000048624"/>
<name>A0A4W3JYL0_CALMI</name>
<sequence>NSRRLKMTDFYSCFVLEGYAVKCSHCVFVHIHRYISVQITVSDAILWQYRDWMDLNYSSFHIQRQTLDAVGDVGFVAPLVMTGDFITKASKVYVYYFTRRPNASVFPEWIGAGNGDELAFVFGIPIFGGPLIGEEEHVLNQQIMSYWTNFAKTGNPNSPMKVPVTWPKYNKRTSQYLQLDINLSKLNIKRQLKTEEVAFWNQHIPRLLKADPQYSRALLMTAQPAWLIGRTWKGRPVTGTRESSHSAPVNPESSQSHNG</sequence>
<accession>A0A4W3JYL0</accession>
<proteinExistence type="inferred from homology"/>
<dbReference type="PANTHER" id="PTHR43903">
    <property type="entry name" value="NEUROLIGIN"/>
    <property type="match status" value="1"/>
</dbReference>
<protein>
    <recommendedName>
        <fullName evidence="3">Carboxylesterase type B domain-containing protein</fullName>
    </recommendedName>
</protein>
<evidence type="ECO:0000313" key="4">
    <source>
        <dbReference type="Ensembl" id="ENSCMIP00000048624.1"/>
    </source>
</evidence>
<reference evidence="4" key="5">
    <citation type="submission" date="2025-09" db="UniProtKB">
        <authorList>
            <consortium name="Ensembl"/>
        </authorList>
    </citation>
    <scope>IDENTIFICATION</scope>
</reference>
<evidence type="ECO:0000313" key="5">
    <source>
        <dbReference type="Proteomes" id="UP000314986"/>
    </source>
</evidence>
<evidence type="ECO:0000256" key="2">
    <source>
        <dbReference type="SAM" id="MobiDB-lite"/>
    </source>
</evidence>
<dbReference type="Proteomes" id="UP000314986">
    <property type="component" value="Unassembled WGS sequence"/>
</dbReference>
<feature type="compositionally biased region" description="Polar residues" evidence="2">
    <location>
        <begin position="245"/>
        <end position="259"/>
    </location>
</feature>
<dbReference type="InterPro" id="IPR051093">
    <property type="entry name" value="Neuroligin/BSAL"/>
</dbReference>
<evidence type="ECO:0000259" key="3">
    <source>
        <dbReference type="Pfam" id="PF00135"/>
    </source>
</evidence>
<dbReference type="Ensembl" id="ENSCMIT00000049300.1">
    <property type="protein sequence ID" value="ENSCMIP00000048624.1"/>
    <property type="gene ID" value="ENSCMIG00000019873.1"/>
</dbReference>
<dbReference type="GeneTree" id="ENSGT00940000164234"/>
<comment type="similarity">
    <text evidence="1">Belongs to the type-B carboxylesterase/lipase family.</text>
</comment>
<dbReference type="AlphaFoldDB" id="A0A4W3JYL0"/>
<organism evidence="4 5">
    <name type="scientific">Callorhinchus milii</name>
    <name type="common">Ghost shark</name>
    <dbReference type="NCBI Taxonomy" id="7868"/>
    <lineage>
        <taxon>Eukaryota</taxon>
        <taxon>Metazoa</taxon>
        <taxon>Chordata</taxon>
        <taxon>Craniata</taxon>
        <taxon>Vertebrata</taxon>
        <taxon>Chondrichthyes</taxon>
        <taxon>Holocephali</taxon>
        <taxon>Chimaeriformes</taxon>
        <taxon>Callorhinchidae</taxon>
        <taxon>Callorhinchus</taxon>
    </lineage>
</organism>
<dbReference type="Gene3D" id="3.40.50.1820">
    <property type="entry name" value="alpha/beta hydrolase"/>
    <property type="match status" value="1"/>
</dbReference>
<keyword evidence="5" id="KW-1185">Reference proteome</keyword>
<dbReference type="Pfam" id="PF00135">
    <property type="entry name" value="COesterase"/>
    <property type="match status" value="1"/>
</dbReference>
<dbReference type="InParanoid" id="A0A4W3JYL0"/>
<dbReference type="SUPFAM" id="SSF53474">
    <property type="entry name" value="alpha/beta-Hydrolases"/>
    <property type="match status" value="1"/>
</dbReference>
<dbReference type="InterPro" id="IPR029058">
    <property type="entry name" value="AB_hydrolase_fold"/>
</dbReference>
<dbReference type="InterPro" id="IPR002018">
    <property type="entry name" value="CarbesteraseB"/>
</dbReference>
<feature type="domain" description="Carboxylesterase type B" evidence="3">
    <location>
        <begin position="38"/>
        <end position="200"/>
    </location>
</feature>
<feature type="region of interest" description="Disordered" evidence="2">
    <location>
        <begin position="237"/>
        <end position="259"/>
    </location>
</feature>
<reference evidence="5" key="2">
    <citation type="journal article" date="2007" name="PLoS Biol.">
        <title>Survey sequencing and comparative analysis of the elephant shark (Callorhinchus milii) genome.</title>
        <authorList>
            <person name="Venkatesh B."/>
            <person name="Kirkness E.F."/>
            <person name="Loh Y.H."/>
            <person name="Halpern A.L."/>
            <person name="Lee A.P."/>
            <person name="Johnson J."/>
            <person name="Dandona N."/>
            <person name="Viswanathan L.D."/>
            <person name="Tay A."/>
            <person name="Venter J.C."/>
            <person name="Strausberg R.L."/>
            <person name="Brenner S."/>
        </authorList>
    </citation>
    <scope>NUCLEOTIDE SEQUENCE [LARGE SCALE GENOMIC DNA]</scope>
</reference>